<dbReference type="Proteomes" id="UP000887565">
    <property type="component" value="Unplaced"/>
</dbReference>
<keyword evidence="1" id="KW-1185">Reference proteome</keyword>
<organism evidence="1 2">
    <name type="scientific">Romanomermis culicivorax</name>
    <name type="common">Nematode worm</name>
    <dbReference type="NCBI Taxonomy" id="13658"/>
    <lineage>
        <taxon>Eukaryota</taxon>
        <taxon>Metazoa</taxon>
        <taxon>Ecdysozoa</taxon>
        <taxon>Nematoda</taxon>
        <taxon>Enoplea</taxon>
        <taxon>Dorylaimia</taxon>
        <taxon>Mermithida</taxon>
        <taxon>Mermithoidea</taxon>
        <taxon>Mermithidae</taxon>
        <taxon>Romanomermis</taxon>
    </lineage>
</organism>
<sequence>MILTITKSMIHKINFEYLAGYYSNRYPFYYFGAEICGRRDSSTEKGNGARKRPMNHKKLNPDVYIHTRRNHNDERQIRQIILESIPILTVKVRAYSADEISNFKRFDFVDLQFV</sequence>
<protein>
    <submittedName>
        <fullName evidence="2">Uncharacterized protein</fullName>
    </submittedName>
</protein>
<proteinExistence type="predicted"/>
<evidence type="ECO:0000313" key="1">
    <source>
        <dbReference type="Proteomes" id="UP000887565"/>
    </source>
</evidence>
<dbReference type="WBParaSite" id="nRc.2.0.1.t07560-RA">
    <property type="protein sequence ID" value="nRc.2.0.1.t07560-RA"/>
    <property type="gene ID" value="nRc.2.0.1.g07560"/>
</dbReference>
<evidence type="ECO:0000313" key="2">
    <source>
        <dbReference type="WBParaSite" id="nRc.2.0.1.t07560-RA"/>
    </source>
</evidence>
<dbReference type="AlphaFoldDB" id="A0A915I1I4"/>
<name>A0A915I1I4_ROMCU</name>
<reference evidence="2" key="1">
    <citation type="submission" date="2022-11" db="UniProtKB">
        <authorList>
            <consortium name="WormBaseParasite"/>
        </authorList>
    </citation>
    <scope>IDENTIFICATION</scope>
</reference>
<accession>A0A915I1I4</accession>